<dbReference type="SUPFAM" id="SSF55785">
    <property type="entry name" value="PYP-like sensor domain (PAS domain)"/>
    <property type="match status" value="1"/>
</dbReference>
<evidence type="ECO:0000259" key="1">
    <source>
        <dbReference type="PROSITE" id="PS50043"/>
    </source>
</evidence>
<dbReference type="InterPro" id="IPR035965">
    <property type="entry name" value="PAS-like_dom_sf"/>
</dbReference>
<dbReference type="Pfam" id="PF00196">
    <property type="entry name" value="GerE"/>
    <property type="match status" value="1"/>
</dbReference>
<evidence type="ECO:0000313" key="3">
    <source>
        <dbReference type="Proteomes" id="UP000571084"/>
    </source>
</evidence>
<dbReference type="Gene3D" id="3.30.450.20">
    <property type="entry name" value="PAS domain"/>
    <property type="match status" value="1"/>
</dbReference>
<dbReference type="CDD" id="cd06170">
    <property type="entry name" value="LuxR_C_like"/>
    <property type="match status" value="1"/>
</dbReference>
<dbReference type="SUPFAM" id="SSF46894">
    <property type="entry name" value="C-terminal effector domain of the bipartite response regulators"/>
    <property type="match status" value="1"/>
</dbReference>
<protein>
    <submittedName>
        <fullName evidence="2">DNA-binding CsgD family transcriptional regulator</fullName>
    </submittedName>
</protein>
<dbReference type="InterPro" id="IPR016032">
    <property type="entry name" value="Sig_transdc_resp-reg_C-effctor"/>
</dbReference>
<dbReference type="AlphaFoldDB" id="A0A840RSN2"/>
<evidence type="ECO:0000313" key="2">
    <source>
        <dbReference type="EMBL" id="MBB5199601.1"/>
    </source>
</evidence>
<reference evidence="2 3" key="1">
    <citation type="submission" date="2020-08" db="EMBL/GenBank/DDBJ databases">
        <title>Genomic Encyclopedia of Type Strains, Phase IV (KMG-IV): sequencing the most valuable type-strain genomes for metagenomic binning, comparative biology and taxonomic classification.</title>
        <authorList>
            <person name="Goeker M."/>
        </authorList>
    </citation>
    <scope>NUCLEOTIDE SEQUENCE [LARGE SCALE GENOMIC DNA]</scope>
    <source>
        <strain evidence="2 3">DSM 23240</strain>
    </source>
</reference>
<dbReference type="PRINTS" id="PR00038">
    <property type="entry name" value="HTHLUXR"/>
</dbReference>
<dbReference type="InterPro" id="IPR013656">
    <property type="entry name" value="PAS_4"/>
</dbReference>
<dbReference type="SMART" id="SM00421">
    <property type="entry name" value="HTH_LUXR"/>
    <property type="match status" value="1"/>
</dbReference>
<dbReference type="Gene3D" id="1.10.10.10">
    <property type="entry name" value="Winged helix-like DNA-binding domain superfamily/Winged helix DNA-binding domain"/>
    <property type="match status" value="1"/>
</dbReference>
<dbReference type="EMBL" id="JACHHQ010000003">
    <property type="protein sequence ID" value="MBB5199601.1"/>
    <property type="molecule type" value="Genomic_DNA"/>
</dbReference>
<dbReference type="PROSITE" id="PS50043">
    <property type="entry name" value="HTH_LUXR_2"/>
    <property type="match status" value="1"/>
</dbReference>
<comment type="caution">
    <text evidence="2">The sequence shown here is derived from an EMBL/GenBank/DDBJ whole genome shotgun (WGS) entry which is preliminary data.</text>
</comment>
<dbReference type="InterPro" id="IPR036388">
    <property type="entry name" value="WH-like_DNA-bd_sf"/>
</dbReference>
<feature type="domain" description="HTH luxR-type" evidence="1">
    <location>
        <begin position="155"/>
        <end position="220"/>
    </location>
</feature>
<organism evidence="2 3">
    <name type="scientific">Glaciimonas immobilis</name>
    <dbReference type="NCBI Taxonomy" id="728004"/>
    <lineage>
        <taxon>Bacteria</taxon>
        <taxon>Pseudomonadati</taxon>
        <taxon>Pseudomonadota</taxon>
        <taxon>Betaproteobacteria</taxon>
        <taxon>Burkholderiales</taxon>
        <taxon>Oxalobacteraceae</taxon>
        <taxon>Glaciimonas</taxon>
    </lineage>
</organism>
<dbReference type="Pfam" id="PF08448">
    <property type="entry name" value="PAS_4"/>
    <property type="match status" value="1"/>
</dbReference>
<dbReference type="InterPro" id="IPR000792">
    <property type="entry name" value="Tscrpt_reg_LuxR_C"/>
</dbReference>
<gene>
    <name evidence="2" type="ORF">HNR39_001433</name>
</gene>
<dbReference type="RefSeq" id="WP_168056551.1">
    <property type="nucleotide sequence ID" value="NZ_JAAOZT010000010.1"/>
</dbReference>
<keyword evidence="2" id="KW-0238">DNA-binding</keyword>
<keyword evidence="3" id="KW-1185">Reference proteome</keyword>
<dbReference type="GO" id="GO:0003677">
    <property type="term" value="F:DNA binding"/>
    <property type="evidence" value="ECO:0007669"/>
    <property type="project" value="UniProtKB-KW"/>
</dbReference>
<name>A0A840RSN2_9BURK</name>
<proteinExistence type="predicted"/>
<dbReference type="GO" id="GO:0006355">
    <property type="term" value="P:regulation of DNA-templated transcription"/>
    <property type="evidence" value="ECO:0007669"/>
    <property type="project" value="InterPro"/>
</dbReference>
<sequence>MARQVDPKLLEIFDKMPGCWGCKDQNSKFLYVNEAYARLIGLNNNIDIVGCSDFDLPCGASRCAGLFQRQDQEVISSAKSLRVLDIHPRSEGEWSAYIFTKMPMRDEEGRICGIIFHGENITSVRNLELEAFLTSVRGNQRGCDLLKQESYFIKQERGSIKLTCRESEVLFFLMRGNTAKMTSSILNISRRTVEQYVTYLKAKFAVVSKYELLDRAIELGYLSYIPQSLFSQQLSVILRDTTESIFPLMIGDYGPDQVP</sequence>
<accession>A0A840RSN2</accession>
<dbReference type="Proteomes" id="UP000571084">
    <property type="component" value="Unassembled WGS sequence"/>
</dbReference>